<dbReference type="InterPro" id="IPR011009">
    <property type="entry name" value="Kinase-like_dom_sf"/>
</dbReference>
<comment type="pathway">
    <text evidence="1">Cofactor biosynthesis; ubiquinone biosynthesis [regulation].</text>
</comment>
<evidence type="ECO:0000313" key="14">
    <source>
        <dbReference type="EMBL" id="SVB54889.1"/>
    </source>
</evidence>
<sequence length="494" mass="56822">MMQARLVLRLLTIQRVLVRHGLDDLIARTNLLRPLRFVFLLSPWRWIRRSTASPRGVRIREALQELGPIYVKFGQSISTRQDLLPADIGAELAKLQDDVPPFPAKVALEQVAQAFGRPADAVFTEFNSEALAAASIAQVHAARLCTGEEVVVKLLRPNVRQQIERDLEVLYALARLARRYWPDGRRLRPVEVVTEYKKTVLNELDLMREAANAAQLRRNFLGSKMLYVPEVYFDYCRPGVMVMERITGIAISDIDSLRRAGTDIPKLAANGVEIFFTQVFRHNFFHADMHPGNIFVDVADPANPRYCAVDFGIVGTLEDRDRRYLAENFIAFFDRDYRRVARLHIDSGWVPAGTRVDELESAVRTVCEPIFNKPLKDISFGQVLVRLFQIARQFNMEIQPQLVLLEKTLLNIEGLGRQLYPELDLWQTGQPVLLKWMEERTGPRAVARQIKQDLPEIQYALEHLPLAMSQFVDSILKKAQPEFQRPERQELRRY</sequence>
<keyword evidence="10" id="KW-0067">ATP-binding</keyword>
<dbReference type="GO" id="GO:0006744">
    <property type="term" value="P:ubiquinone biosynthetic process"/>
    <property type="evidence" value="ECO:0007669"/>
    <property type="project" value="UniProtKB-UniPathway"/>
</dbReference>
<dbReference type="InterPro" id="IPR045308">
    <property type="entry name" value="UbiB_bact"/>
</dbReference>
<dbReference type="PANTHER" id="PTHR10566:SF113">
    <property type="entry name" value="PROTEIN ACTIVITY OF BC1 COMPLEX KINASE 7, CHLOROPLASTIC"/>
    <property type="match status" value="1"/>
</dbReference>
<evidence type="ECO:0000256" key="6">
    <source>
        <dbReference type="ARBA" id="ARBA00022688"/>
    </source>
</evidence>
<evidence type="ECO:0000256" key="7">
    <source>
        <dbReference type="ARBA" id="ARBA00022692"/>
    </source>
</evidence>
<evidence type="ECO:0000256" key="10">
    <source>
        <dbReference type="ARBA" id="ARBA00022840"/>
    </source>
</evidence>
<evidence type="ECO:0000256" key="3">
    <source>
        <dbReference type="ARBA" id="ARBA00022475"/>
    </source>
</evidence>
<dbReference type="InterPro" id="IPR050154">
    <property type="entry name" value="UbiB_kinase"/>
</dbReference>
<evidence type="ECO:0000256" key="2">
    <source>
        <dbReference type="ARBA" id="ARBA00009670"/>
    </source>
</evidence>
<keyword evidence="4" id="KW-0997">Cell inner membrane</keyword>
<evidence type="ECO:0000256" key="12">
    <source>
        <dbReference type="ARBA" id="ARBA00023136"/>
    </source>
</evidence>
<organism evidence="14">
    <name type="scientific">marine metagenome</name>
    <dbReference type="NCBI Taxonomy" id="408172"/>
    <lineage>
        <taxon>unclassified sequences</taxon>
        <taxon>metagenomes</taxon>
        <taxon>ecological metagenomes</taxon>
    </lineage>
</organism>
<dbReference type="PANTHER" id="PTHR10566">
    <property type="entry name" value="CHAPERONE-ACTIVITY OF BC1 COMPLEX CABC1 -RELATED"/>
    <property type="match status" value="1"/>
</dbReference>
<dbReference type="InterPro" id="IPR000719">
    <property type="entry name" value="Prot_kinase_dom"/>
</dbReference>
<dbReference type="GO" id="GO:0005524">
    <property type="term" value="F:ATP binding"/>
    <property type="evidence" value="ECO:0007669"/>
    <property type="project" value="UniProtKB-KW"/>
</dbReference>
<dbReference type="SUPFAM" id="SSF56112">
    <property type="entry name" value="Protein kinase-like (PK-like)"/>
    <property type="match status" value="1"/>
</dbReference>
<evidence type="ECO:0000256" key="11">
    <source>
        <dbReference type="ARBA" id="ARBA00022989"/>
    </source>
</evidence>
<protein>
    <recommendedName>
        <fullName evidence="13">Protein kinase domain-containing protein</fullName>
    </recommendedName>
</protein>
<feature type="domain" description="Protein kinase" evidence="13">
    <location>
        <begin position="125"/>
        <end position="494"/>
    </location>
</feature>
<keyword evidence="7" id="KW-0812">Transmembrane</keyword>
<dbReference type="InterPro" id="IPR010232">
    <property type="entry name" value="UbiB"/>
</dbReference>
<evidence type="ECO:0000256" key="1">
    <source>
        <dbReference type="ARBA" id="ARBA00005020"/>
    </source>
</evidence>
<reference evidence="14" key="1">
    <citation type="submission" date="2018-05" db="EMBL/GenBank/DDBJ databases">
        <authorList>
            <person name="Lanie J.A."/>
            <person name="Ng W.-L."/>
            <person name="Kazmierczak K.M."/>
            <person name="Andrzejewski T.M."/>
            <person name="Davidsen T.M."/>
            <person name="Wayne K.J."/>
            <person name="Tettelin H."/>
            <person name="Glass J.I."/>
            <person name="Rusch D."/>
            <person name="Podicherti R."/>
            <person name="Tsui H.-C.T."/>
            <person name="Winkler M.E."/>
        </authorList>
    </citation>
    <scope>NUCLEOTIDE SEQUENCE</scope>
</reference>
<dbReference type="EMBL" id="UINC01046624">
    <property type="protein sequence ID" value="SVB54889.1"/>
    <property type="molecule type" value="Genomic_DNA"/>
</dbReference>
<dbReference type="NCBIfam" id="TIGR01982">
    <property type="entry name" value="UbiB"/>
    <property type="match status" value="1"/>
</dbReference>
<keyword evidence="5" id="KW-0808">Transferase</keyword>
<evidence type="ECO:0000256" key="8">
    <source>
        <dbReference type="ARBA" id="ARBA00022741"/>
    </source>
</evidence>
<comment type="similarity">
    <text evidence="2">Belongs to the protein kinase superfamily. ADCK protein kinase family.</text>
</comment>
<gene>
    <name evidence="14" type="ORF">METZ01_LOCUS207743</name>
</gene>
<keyword evidence="12" id="KW-0472">Membrane</keyword>
<feature type="non-terminal residue" evidence="14">
    <location>
        <position position="494"/>
    </location>
</feature>
<evidence type="ECO:0000256" key="5">
    <source>
        <dbReference type="ARBA" id="ARBA00022679"/>
    </source>
</evidence>
<dbReference type="UniPathway" id="UPA00232"/>
<evidence type="ECO:0000256" key="9">
    <source>
        <dbReference type="ARBA" id="ARBA00022777"/>
    </source>
</evidence>
<dbReference type="Pfam" id="PF03109">
    <property type="entry name" value="ABC1"/>
    <property type="match status" value="1"/>
</dbReference>
<accession>A0A382EWS5</accession>
<dbReference type="CDD" id="cd13972">
    <property type="entry name" value="UbiB"/>
    <property type="match status" value="1"/>
</dbReference>
<dbReference type="GO" id="GO:0004672">
    <property type="term" value="F:protein kinase activity"/>
    <property type="evidence" value="ECO:0007669"/>
    <property type="project" value="InterPro"/>
</dbReference>
<dbReference type="NCBIfam" id="NF003404">
    <property type="entry name" value="PRK04750.1"/>
    <property type="match status" value="1"/>
</dbReference>
<keyword evidence="3" id="KW-1003">Cell membrane</keyword>
<dbReference type="AlphaFoldDB" id="A0A382EWS5"/>
<keyword evidence="6" id="KW-0831">Ubiquinone biosynthesis</keyword>
<keyword evidence="9" id="KW-0418">Kinase</keyword>
<name>A0A382EWS5_9ZZZZ</name>
<evidence type="ECO:0000259" key="13">
    <source>
        <dbReference type="PROSITE" id="PS50011"/>
    </source>
</evidence>
<keyword evidence="11" id="KW-1133">Transmembrane helix</keyword>
<evidence type="ECO:0000256" key="4">
    <source>
        <dbReference type="ARBA" id="ARBA00022519"/>
    </source>
</evidence>
<keyword evidence="8" id="KW-0547">Nucleotide-binding</keyword>
<proteinExistence type="inferred from homology"/>
<dbReference type="PROSITE" id="PS50011">
    <property type="entry name" value="PROTEIN_KINASE_DOM"/>
    <property type="match status" value="1"/>
</dbReference>
<dbReference type="InterPro" id="IPR004147">
    <property type="entry name" value="ABC1_dom"/>
</dbReference>